<evidence type="ECO:0000256" key="3">
    <source>
        <dbReference type="SAM" id="SignalP"/>
    </source>
</evidence>
<dbReference type="Gene3D" id="1.10.225.10">
    <property type="entry name" value="Saposin-like"/>
    <property type="match status" value="1"/>
</dbReference>
<sequence>MLKAFIFLLFLTFYTTRAEIFCQLCKELVTAAEQEDPNDLKHYLETKTKEVCSKLPLPFDISDECLSFFEKYYPIISELLSLGVSPEAVCQHVGVCKQ</sequence>
<organism evidence="5 6">
    <name type="scientific">Caenorhabditis japonica</name>
    <dbReference type="NCBI Taxonomy" id="281687"/>
    <lineage>
        <taxon>Eukaryota</taxon>
        <taxon>Metazoa</taxon>
        <taxon>Ecdysozoa</taxon>
        <taxon>Nematoda</taxon>
        <taxon>Chromadorea</taxon>
        <taxon>Rhabditida</taxon>
        <taxon>Rhabditina</taxon>
        <taxon>Rhabditomorpha</taxon>
        <taxon>Rhabditoidea</taxon>
        <taxon>Rhabditidae</taxon>
        <taxon>Peloderinae</taxon>
        <taxon>Caenorhabditis</taxon>
    </lineage>
</organism>
<reference evidence="5" key="2">
    <citation type="submission" date="2022-06" db="UniProtKB">
        <authorList>
            <consortium name="EnsemblMetazoa"/>
        </authorList>
    </citation>
    <scope>IDENTIFICATION</scope>
    <source>
        <strain evidence="5">DF5081</strain>
    </source>
</reference>
<dbReference type="PROSITE" id="PS50015">
    <property type="entry name" value="SAP_B"/>
    <property type="match status" value="1"/>
</dbReference>
<dbReference type="EnsemblMetazoa" id="CJA12405.1">
    <property type="protein sequence ID" value="CJA12405.1"/>
    <property type="gene ID" value="WBGene00131609"/>
</dbReference>
<dbReference type="SMART" id="SM00741">
    <property type="entry name" value="SapB"/>
    <property type="match status" value="1"/>
</dbReference>
<keyword evidence="2" id="KW-0325">Glycoprotein</keyword>
<protein>
    <submittedName>
        <fullName evidence="5">Saposin B-type domain-containing protein</fullName>
    </submittedName>
</protein>
<keyword evidence="3" id="KW-0732">Signal</keyword>
<dbReference type="Proteomes" id="UP000005237">
    <property type="component" value="Unassembled WGS sequence"/>
</dbReference>
<evidence type="ECO:0000259" key="4">
    <source>
        <dbReference type="PROSITE" id="PS50015"/>
    </source>
</evidence>
<reference evidence="6" key="1">
    <citation type="submission" date="2010-08" db="EMBL/GenBank/DDBJ databases">
        <authorList>
            <consortium name="Caenorhabditis japonica Sequencing Consortium"/>
            <person name="Wilson R.K."/>
        </authorList>
    </citation>
    <scope>NUCLEOTIDE SEQUENCE [LARGE SCALE GENOMIC DNA]</scope>
    <source>
        <strain evidence="6">DF5081</strain>
    </source>
</reference>
<dbReference type="InterPro" id="IPR051428">
    <property type="entry name" value="Sphingo_Act-Surfact_Prot"/>
</dbReference>
<dbReference type="InterPro" id="IPR008139">
    <property type="entry name" value="SaposinB_dom"/>
</dbReference>
<keyword evidence="6" id="KW-1185">Reference proteome</keyword>
<dbReference type="InterPro" id="IPR008138">
    <property type="entry name" value="SapB_2"/>
</dbReference>
<dbReference type="AlphaFoldDB" id="A0A8R1I156"/>
<proteinExistence type="predicted"/>
<feature type="signal peptide" evidence="3">
    <location>
        <begin position="1"/>
        <end position="18"/>
    </location>
</feature>
<feature type="domain" description="Saposin B-type" evidence="4">
    <location>
        <begin position="18"/>
        <end position="98"/>
    </location>
</feature>
<evidence type="ECO:0000256" key="2">
    <source>
        <dbReference type="ARBA" id="ARBA00023180"/>
    </source>
</evidence>
<keyword evidence="1" id="KW-1015">Disulfide bond</keyword>
<dbReference type="InterPro" id="IPR011001">
    <property type="entry name" value="Saposin-like"/>
</dbReference>
<dbReference type="OMA" id="CAHVGIC"/>
<dbReference type="SUPFAM" id="SSF47862">
    <property type="entry name" value="Saposin"/>
    <property type="match status" value="1"/>
</dbReference>
<dbReference type="PANTHER" id="PTHR11480">
    <property type="entry name" value="SAPOSIN-RELATED"/>
    <property type="match status" value="1"/>
</dbReference>
<evidence type="ECO:0000313" key="5">
    <source>
        <dbReference type="EnsemblMetazoa" id="CJA12405.1"/>
    </source>
</evidence>
<dbReference type="Pfam" id="PF03489">
    <property type="entry name" value="SapB_2"/>
    <property type="match status" value="1"/>
</dbReference>
<evidence type="ECO:0000256" key="1">
    <source>
        <dbReference type="ARBA" id="ARBA00023157"/>
    </source>
</evidence>
<name>A0A8R1I156_CAEJA</name>
<accession>A0A8R1I156</accession>
<feature type="chain" id="PRO_5035848869" evidence="3">
    <location>
        <begin position="19"/>
        <end position="98"/>
    </location>
</feature>
<evidence type="ECO:0000313" key="6">
    <source>
        <dbReference type="Proteomes" id="UP000005237"/>
    </source>
</evidence>